<evidence type="ECO:0008006" key="9">
    <source>
        <dbReference type="Google" id="ProtNLM"/>
    </source>
</evidence>
<dbReference type="EMBL" id="MNCJ02000332">
    <property type="protein sequence ID" value="KAF5757280.1"/>
    <property type="molecule type" value="Genomic_DNA"/>
</dbReference>
<keyword evidence="4 6" id="KW-0472">Membrane</keyword>
<comment type="subcellular location">
    <subcellularLocation>
        <location evidence="1">Membrane</location>
        <topology evidence="1">Single-pass membrane protein</topology>
    </subcellularLocation>
</comment>
<feature type="transmembrane region" description="Helical" evidence="6">
    <location>
        <begin position="199"/>
        <end position="219"/>
    </location>
</feature>
<comment type="caution">
    <text evidence="7">The sequence shown here is derived from an EMBL/GenBank/DDBJ whole genome shotgun (WGS) entry which is preliminary data.</text>
</comment>
<evidence type="ECO:0000313" key="7">
    <source>
        <dbReference type="EMBL" id="KAF5757280.1"/>
    </source>
</evidence>
<dbReference type="Proteomes" id="UP000215914">
    <property type="component" value="Unassembled WGS sequence"/>
</dbReference>
<dbReference type="PANTHER" id="PTHR31509">
    <property type="entry name" value="BPS1-LIKE PROTEIN"/>
    <property type="match status" value="1"/>
</dbReference>
<sequence>MFLVQKANLSSPFRSTTKKPPHIPKPYQLAAQLFDENIILHLKTLDLPPDSSYITLSWLSAAVSFISTVHSEAELQISNLKPEADDFHDLYMDYSLKVLDLCNLISSAVNRLTDTRLLLNFSLRLLKFSDDLPPVEKLNKAKDAIARSVNSLNNINNNINDTDESVKEKGIRVKKLINELAVLIGNLPRGKVTDGIRRMFYATGVLTVFVGSVLVTVLYGESDVVRQLRVPSEFVWADSVNGMENRIFDLIKFKKNVVKEVDDVVKQAVVVRDVIETVVNGGGDDGVRVCLQDGVKEMTVGAKKLSDGIDKLTDGVNGMFRTVLKIRNGRLDV</sequence>
<evidence type="ECO:0000256" key="4">
    <source>
        <dbReference type="ARBA" id="ARBA00023136"/>
    </source>
</evidence>
<reference evidence="7" key="2">
    <citation type="submission" date="2020-06" db="EMBL/GenBank/DDBJ databases">
        <title>Helianthus annuus Genome sequencing and assembly Release 2.</title>
        <authorList>
            <person name="Gouzy J."/>
            <person name="Langlade N."/>
            <person name="Munos S."/>
        </authorList>
    </citation>
    <scope>NUCLEOTIDE SEQUENCE</scope>
    <source>
        <tissue evidence="7">Leaves</tissue>
    </source>
</reference>
<keyword evidence="3 6" id="KW-1133">Transmembrane helix</keyword>
<keyword evidence="8" id="KW-1185">Reference proteome</keyword>
<proteinExistence type="inferred from homology"/>
<reference evidence="7" key="1">
    <citation type="journal article" date="2017" name="Nature">
        <title>The sunflower genome provides insights into oil metabolism, flowering and Asterid evolution.</title>
        <authorList>
            <person name="Badouin H."/>
            <person name="Gouzy J."/>
            <person name="Grassa C.J."/>
            <person name="Murat F."/>
            <person name="Staton S.E."/>
            <person name="Cottret L."/>
            <person name="Lelandais-Briere C."/>
            <person name="Owens G.L."/>
            <person name="Carrere S."/>
            <person name="Mayjonade B."/>
            <person name="Legrand L."/>
            <person name="Gill N."/>
            <person name="Kane N.C."/>
            <person name="Bowers J.E."/>
            <person name="Hubner S."/>
            <person name="Bellec A."/>
            <person name="Berard A."/>
            <person name="Berges H."/>
            <person name="Blanchet N."/>
            <person name="Boniface M.C."/>
            <person name="Brunel D."/>
            <person name="Catrice O."/>
            <person name="Chaidir N."/>
            <person name="Claudel C."/>
            <person name="Donnadieu C."/>
            <person name="Faraut T."/>
            <person name="Fievet G."/>
            <person name="Helmstetter N."/>
            <person name="King M."/>
            <person name="Knapp S.J."/>
            <person name="Lai Z."/>
            <person name="Le Paslier M.C."/>
            <person name="Lippi Y."/>
            <person name="Lorenzon L."/>
            <person name="Mandel J.R."/>
            <person name="Marage G."/>
            <person name="Marchand G."/>
            <person name="Marquand E."/>
            <person name="Bret-Mestries E."/>
            <person name="Morien E."/>
            <person name="Nambeesan S."/>
            <person name="Nguyen T."/>
            <person name="Pegot-Espagnet P."/>
            <person name="Pouilly N."/>
            <person name="Raftis F."/>
            <person name="Sallet E."/>
            <person name="Schiex T."/>
            <person name="Thomas J."/>
            <person name="Vandecasteele C."/>
            <person name="Vares D."/>
            <person name="Vear F."/>
            <person name="Vautrin S."/>
            <person name="Crespi M."/>
            <person name="Mangin B."/>
            <person name="Burke J.M."/>
            <person name="Salse J."/>
            <person name="Munos S."/>
            <person name="Vincourt P."/>
            <person name="Rieseberg L.H."/>
            <person name="Langlade N.B."/>
        </authorList>
    </citation>
    <scope>NUCLEOTIDE SEQUENCE</scope>
    <source>
        <tissue evidence="7">Leaves</tissue>
    </source>
</reference>
<protein>
    <recommendedName>
        <fullName evidence="9">BYPASS-related protein</fullName>
    </recommendedName>
</protein>
<dbReference type="Gramene" id="mRNA:HanXRQr2_Chr17g0824741">
    <property type="protein sequence ID" value="CDS:HanXRQr2_Chr17g0824741.1"/>
    <property type="gene ID" value="HanXRQr2_Chr17g0824741"/>
</dbReference>
<dbReference type="GO" id="GO:0016020">
    <property type="term" value="C:membrane"/>
    <property type="evidence" value="ECO:0007669"/>
    <property type="project" value="UniProtKB-SubCell"/>
</dbReference>
<comment type="similarity">
    <text evidence="5">Belongs to the ROH1 family.</text>
</comment>
<dbReference type="Pfam" id="PF05633">
    <property type="entry name" value="ROH1-like"/>
    <property type="match status" value="1"/>
</dbReference>
<evidence type="ECO:0000256" key="6">
    <source>
        <dbReference type="SAM" id="Phobius"/>
    </source>
</evidence>
<name>A0A9K3DLM4_HELAN</name>
<evidence type="ECO:0000313" key="8">
    <source>
        <dbReference type="Proteomes" id="UP000215914"/>
    </source>
</evidence>
<evidence type="ECO:0000256" key="3">
    <source>
        <dbReference type="ARBA" id="ARBA00022989"/>
    </source>
</evidence>
<dbReference type="InterPro" id="IPR008511">
    <property type="entry name" value="ROH1-like"/>
</dbReference>
<organism evidence="7 8">
    <name type="scientific">Helianthus annuus</name>
    <name type="common">Common sunflower</name>
    <dbReference type="NCBI Taxonomy" id="4232"/>
    <lineage>
        <taxon>Eukaryota</taxon>
        <taxon>Viridiplantae</taxon>
        <taxon>Streptophyta</taxon>
        <taxon>Embryophyta</taxon>
        <taxon>Tracheophyta</taxon>
        <taxon>Spermatophyta</taxon>
        <taxon>Magnoliopsida</taxon>
        <taxon>eudicotyledons</taxon>
        <taxon>Gunneridae</taxon>
        <taxon>Pentapetalae</taxon>
        <taxon>asterids</taxon>
        <taxon>campanulids</taxon>
        <taxon>Asterales</taxon>
        <taxon>Asteraceae</taxon>
        <taxon>Asteroideae</taxon>
        <taxon>Heliantheae alliance</taxon>
        <taxon>Heliantheae</taxon>
        <taxon>Helianthus</taxon>
    </lineage>
</organism>
<dbReference type="OrthoDB" id="694709at2759"/>
<dbReference type="AlphaFoldDB" id="A0A9K3DLM4"/>
<evidence type="ECO:0000256" key="5">
    <source>
        <dbReference type="ARBA" id="ARBA00035114"/>
    </source>
</evidence>
<evidence type="ECO:0000256" key="2">
    <source>
        <dbReference type="ARBA" id="ARBA00022692"/>
    </source>
</evidence>
<keyword evidence="2 6" id="KW-0812">Transmembrane</keyword>
<gene>
    <name evidence="7" type="ORF">HanXRQr2_Chr17g0824741</name>
</gene>
<evidence type="ECO:0000256" key="1">
    <source>
        <dbReference type="ARBA" id="ARBA00004167"/>
    </source>
</evidence>
<accession>A0A9K3DLM4</accession>